<protein>
    <submittedName>
        <fullName evidence="8">ABC transporter permease subunit</fullName>
    </submittedName>
</protein>
<dbReference type="CDD" id="cd06261">
    <property type="entry name" value="TM_PBP2"/>
    <property type="match status" value="1"/>
</dbReference>
<evidence type="ECO:0000256" key="2">
    <source>
        <dbReference type="ARBA" id="ARBA00022692"/>
    </source>
</evidence>
<dbReference type="SUPFAM" id="SSF161098">
    <property type="entry name" value="MetI-like"/>
    <property type="match status" value="1"/>
</dbReference>
<dbReference type="Pfam" id="PF00528">
    <property type="entry name" value="BPD_transp_1"/>
    <property type="match status" value="1"/>
</dbReference>
<feature type="transmembrane region" description="Helical" evidence="5">
    <location>
        <begin position="193"/>
        <end position="216"/>
    </location>
</feature>
<dbReference type="EMBL" id="MBFA02000024">
    <property type="protein sequence ID" value="MUP12995.1"/>
    <property type="molecule type" value="Genomic_DNA"/>
</dbReference>
<feature type="transmembrane region" description="Helical" evidence="5">
    <location>
        <begin position="260"/>
        <end position="282"/>
    </location>
</feature>
<dbReference type="AlphaFoldDB" id="A0ABD6HGC5"/>
<dbReference type="RefSeq" id="WP_012650594.1">
    <property type="nucleotide sequence ID" value="NZ_CP191421.1"/>
</dbReference>
<feature type="transmembrane region" description="Helical" evidence="5">
    <location>
        <begin position="91"/>
        <end position="113"/>
    </location>
</feature>
<dbReference type="Gene3D" id="1.10.3720.10">
    <property type="entry name" value="MetI-like"/>
    <property type="match status" value="1"/>
</dbReference>
<dbReference type="InterPro" id="IPR035906">
    <property type="entry name" value="MetI-like_sf"/>
</dbReference>
<gene>
    <name evidence="8" type="ORF">BBK91_024390</name>
    <name evidence="7" type="ORF">BBL17_024890</name>
</gene>
<dbReference type="InterPro" id="IPR000515">
    <property type="entry name" value="MetI-like"/>
</dbReference>
<proteinExistence type="inferred from homology"/>
<dbReference type="GO" id="GO:0005886">
    <property type="term" value="C:plasma membrane"/>
    <property type="evidence" value="ECO:0007669"/>
    <property type="project" value="UniProtKB-SubCell"/>
</dbReference>
<reference evidence="9 10" key="1">
    <citation type="submission" date="2019-11" db="EMBL/GenBank/DDBJ databases">
        <title>Whole-genome sequencing of Allorhizobium vitis.</title>
        <authorList>
            <person name="Gan H.M."/>
            <person name="Savka M.A."/>
        </authorList>
    </citation>
    <scope>NUCLEOTIDE SEQUENCE [LARGE SCALE GENOMIC DNA]</scope>
    <source>
        <strain evidence="8 10">RF2/1</strain>
        <strain evidence="7 9">T1/7</strain>
    </source>
</reference>
<accession>A0ABD6HGC5</accession>
<feature type="transmembrane region" description="Helical" evidence="5">
    <location>
        <begin position="147"/>
        <end position="172"/>
    </location>
</feature>
<keyword evidence="2 5" id="KW-0812">Transmembrane</keyword>
<keyword evidence="5" id="KW-0813">Transport</keyword>
<evidence type="ECO:0000313" key="8">
    <source>
        <dbReference type="EMBL" id="MUP12995.1"/>
    </source>
</evidence>
<dbReference type="Proteomes" id="UP000179536">
    <property type="component" value="Unassembled WGS sequence"/>
</dbReference>
<evidence type="ECO:0000256" key="1">
    <source>
        <dbReference type="ARBA" id="ARBA00004651"/>
    </source>
</evidence>
<keyword evidence="4 5" id="KW-0472">Membrane</keyword>
<dbReference type="PANTHER" id="PTHR43879:SF1">
    <property type="entry name" value="GLUCOSE IMPORT SYSTEM PERMEASE PROTEIN GLCU"/>
    <property type="match status" value="1"/>
</dbReference>
<comment type="caution">
    <text evidence="8">The sequence shown here is derived from an EMBL/GenBank/DDBJ whole genome shotgun (WGS) entry which is preliminary data.</text>
</comment>
<sequence length="292" mass="31957">MSGSHVRRGKPFSVKRVGLYAFLVMAAIFFALPLFVMVTTSLKSLPEINSGMIFSLPVDPSLETWSRAWSSACTGLNCQGMQVGFWNSVKILIPSVVLSVAIGSVNGYVLSFWNFRGANLVFACLMTGAFVPYQVYMYPLVRMYASVGLFGTLPGIVLIHTIFGLPSLTLIFRNYFVGLPIELYKAARIDGAGFWRIFVTIMLPLSMPILIVAVIFQVTSIWNDFQLGLIFAGSSNLPMTVQLNNIVNSEFGAKQYNLDMAATLITALVPLAVYFLSGKWFVRGVAAGALKG</sequence>
<evidence type="ECO:0000313" key="7">
    <source>
        <dbReference type="EMBL" id="MUO45010.1"/>
    </source>
</evidence>
<name>A0ABD6HGC5_AGRVI</name>
<feature type="transmembrane region" description="Helical" evidence="5">
    <location>
        <begin position="17"/>
        <end position="38"/>
    </location>
</feature>
<keyword evidence="9" id="KW-1185">Reference proteome</keyword>
<evidence type="ECO:0000313" key="9">
    <source>
        <dbReference type="Proteomes" id="UP000179454"/>
    </source>
</evidence>
<organism evidence="8 10">
    <name type="scientific">Agrobacterium vitis</name>
    <name type="common">Rhizobium vitis</name>
    <dbReference type="NCBI Taxonomy" id="373"/>
    <lineage>
        <taxon>Bacteria</taxon>
        <taxon>Pseudomonadati</taxon>
        <taxon>Pseudomonadota</taxon>
        <taxon>Alphaproteobacteria</taxon>
        <taxon>Hyphomicrobiales</taxon>
        <taxon>Rhizobiaceae</taxon>
        <taxon>Rhizobium/Agrobacterium group</taxon>
        <taxon>Agrobacterium</taxon>
    </lineage>
</organism>
<keyword evidence="3 5" id="KW-1133">Transmembrane helix</keyword>
<evidence type="ECO:0000256" key="5">
    <source>
        <dbReference type="RuleBase" id="RU363032"/>
    </source>
</evidence>
<evidence type="ECO:0000256" key="3">
    <source>
        <dbReference type="ARBA" id="ARBA00022989"/>
    </source>
</evidence>
<dbReference type="PANTHER" id="PTHR43879">
    <property type="entry name" value="ABC TRANSPORTER PERMEASE PROTEIN"/>
    <property type="match status" value="1"/>
</dbReference>
<feature type="domain" description="ABC transmembrane type-1" evidence="6">
    <location>
        <begin position="85"/>
        <end position="277"/>
    </location>
</feature>
<evidence type="ECO:0000256" key="4">
    <source>
        <dbReference type="ARBA" id="ARBA00023136"/>
    </source>
</evidence>
<feature type="transmembrane region" description="Helical" evidence="5">
    <location>
        <begin position="120"/>
        <end position="141"/>
    </location>
</feature>
<comment type="similarity">
    <text evidence="5">Belongs to the binding-protein-dependent transport system permease family.</text>
</comment>
<dbReference type="Proteomes" id="UP000179454">
    <property type="component" value="Unassembled WGS sequence"/>
</dbReference>
<evidence type="ECO:0000313" key="10">
    <source>
        <dbReference type="Proteomes" id="UP000179536"/>
    </source>
</evidence>
<dbReference type="PROSITE" id="PS50928">
    <property type="entry name" value="ABC_TM1"/>
    <property type="match status" value="1"/>
</dbReference>
<comment type="subcellular location">
    <subcellularLocation>
        <location evidence="1 5">Cell membrane</location>
        <topology evidence="1 5">Multi-pass membrane protein</topology>
    </subcellularLocation>
</comment>
<evidence type="ECO:0000259" key="6">
    <source>
        <dbReference type="PROSITE" id="PS50928"/>
    </source>
</evidence>
<dbReference type="EMBL" id="MBFE02000026">
    <property type="protein sequence ID" value="MUO45010.1"/>
    <property type="molecule type" value="Genomic_DNA"/>
</dbReference>